<organism evidence="3 4">
    <name type="scientific">Maricaulis maris</name>
    <dbReference type="NCBI Taxonomy" id="74318"/>
    <lineage>
        <taxon>Bacteria</taxon>
        <taxon>Pseudomonadati</taxon>
        <taxon>Pseudomonadota</taxon>
        <taxon>Alphaproteobacteria</taxon>
        <taxon>Maricaulales</taxon>
        <taxon>Maricaulaceae</taxon>
        <taxon>Maricaulis</taxon>
    </lineage>
</organism>
<feature type="transmembrane region" description="Helical" evidence="1">
    <location>
        <begin position="61"/>
        <end position="82"/>
    </location>
</feature>
<keyword evidence="3" id="KW-0238">DNA-binding</keyword>
<evidence type="ECO:0000313" key="3">
    <source>
        <dbReference type="EMBL" id="RKQ95646.1"/>
    </source>
</evidence>
<dbReference type="RefSeq" id="WP_121212112.1">
    <property type="nucleotide sequence ID" value="NZ_RBIM01000006.1"/>
</dbReference>
<keyword evidence="1" id="KW-1133">Transmembrane helix</keyword>
<evidence type="ECO:0000256" key="1">
    <source>
        <dbReference type="SAM" id="Phobius"/>
    </source>
</evidence>
<sequence>MVPEYFHPATRIPRRWMMRILAGASVFWGLHVLAFVAIQYGEAVAAGAPPSFALGVRHQSVFSAIVLPAIVSGALLGLDHALRARHVVRRIIESIGLVAVFAIADYFWTVLVLAPYTGVPPQILVGSTPSLYWLLLPSFTVMAYLAGAQLRAIVGRGEQRAADGSSPGRLAVKSSGRTDYVTLADIVVVSAQGNYVSLIDRSGREVLHRATMIEMAQVLEGHGFIQIHRSHFVRPSEVVSAEQRGDRISAVRLKSGSVLPVSATGSAILAQALAGPRLVSSA</sequence>
<dbReference type="PROSITE" id="PS50930">
    <property type="entry name" value="HTH_LYTTR"/>
    <property type="match status" value="1"/>
</dbReference>
<dbReference type="Pfam" id="PF04397">
    <property type="entry name" value="LytTR"/>
    <property type="match status" value="1"/>
</dbReference>
<name>A0A495D274_9PROT</name>
<feature type="transmembrane region" description="Helical" evidence="1">
    <location>
        <begin position="130"/>
        <end position="150"/>
    </location>
</feature>
<evidence type="ECO:0000313" key="4">
    <source>
        <dbReference type="Proteomes" id="UP000273675"/>
    </source>
</evidence>
<protein>
    <submittedName>
        <fullName evidence="3">LytTr DNA-binding domain-containing protein</fullName>
    </submittedName>
</protein>
<keyword evidence="1" id="KW-0472">Membrane</keyword>
<feature type="transmembrane region" description="Helical" evidence="1">
    <location>
        <begin position="20"/>
        <end position="41"/>
    </location>
</feature>
<dbReference type="Proteomes" id="UP000273675">
    <property type="component" value="Unassembled WGS sequence"/>
</dbReference>
<dbReference type="InterPro" id="IPR007492">
    <property type="entry name" value="LytTR_DNA-bd_dom"/>
</dbReference>
<dbReference type="AlphaFoldDB" id="A0A495D274"/>
<feature type="transmembrane region" description="Helical" evidence="1">
    <location>
        <begin position="94"/>
        <end position="118"/>
    </location>
</feature>
<keyword evidence="1" id="KW-0812">Transmembrane</keyword>
<comment type="caution">
    <text evidence="3">The sequence shown here is derived from an EMBL/GenBank/DDBJ whole genome shotgun (WGS) entry which is preliminary data.</text>
</comment>
<gene>
    <name evidence="3" type="ORF">C7435_2751</name>
</gene>
<accession>A0A495D274</accession>
<evidence type="ECO:0000259" key="2">
    <source>
        <dbReference type="PROSITE" id="PS50930"/>
    </source>
</evidence>
<proteinExistence type="predicted"/>
<feature type="domain" description="HTH LytTR-type" evidence="2">
    <location>
        <begin position="170"/>
        <end position="275"/>
    </location>
</feature>
<dbReference type="EMBL" id="RBIM01000006">
    <property type="protein sequence ID" value="RKQ95646.1"/>
    <property type="molecule type" value="Genomic_DNA"/>
</dbReference>
<reference evidence="3 4" key="1">
    <citation type="submission" date="2018-10" db="EMBL/GenBank/DDBJ databases">
        <title>Genomic Encyclopedia of Type Strains, Phase IV (KMG-IV): sequencing the most valuable type-strain genomes for metagenomic binning, comparative biology and taxonomic classification.</title>
        <authorList>
            <person name="Goeker M."/>
        </authorList>
    </citation>
    <scope>NUCLEOTIDE SEQUENCE [LARGE SCALE GENOMIC DNA]</scope>
    <source>
        <strain evidence="3 4">DSM 4734</strain>
    </source>
</reference>
<dbReference type="Gene3D" id="2.40.50.1020">
    <property type="entry name" value="LytTr DNA-binding domain"/>
    <property type="match status" value="1"/>
</dbReference>
<dbReference type="GO" id="GO:0003677">
    <property type="term" value="F:DNA binding"/>
    <property type="evidence" value="ECO:0007669"/>
    <property type="project" value="UniProtKB-KW"/>
</dbReference>
<dbReference type="OrthoDB" id="1646880at2"/>
<dbReference type="SMART" id="SM00850">
    <property type="entry name" value="LytTR"/>
    <property type="match status" value="1"/>
</dbReference>